<comment type="function">
    <text evidence="9">Component of the type II secretion system required for the energy-dependent secretion of extracellular factors such as proteases and toxins from the periplasm.</text>
</comment>
<organism evidence="11 12">
    <name type="scientific">Pseudomonas borbori</name>
    <dbReference type="NCBI Taxonomy" id="289003"/>
    <lineage>
        <taxon>Bacteria</taxon>
        <taxon>Pseudomonadati</taxon>
        <taxon>Pseudomonadota</taxon>
        <taxon>Gammaproteobacteria</taxon>
        <taxon>Pseudomonadales</taxon>
        <taxon>Pseudomonadaceae</taxon>
        <taxon>Pseudomonas</taxon>
    </lineage>
</organism>
<evidence type="ECO:0000256" key="9">
    <source>
        <dbReference type="RuleBase" id="RU368030"/>
    </source>
</evidence>
<feature type="domain" description="Type II secretion system protein GspI C-terminal" evidence="10">
    <location>
        <begin position="40"/>
        <end position="125"/>
    </location>
</feature>
<dbReference type="RefSeq" id="WP_090500427.1">
    <property type="nucleotide sequence ID" value="NZ_FOWX01000010.1"/>
</dbReference>
<keyword evidence="5 9" id="KW-0997">Cell inner membrane</keyword>
<dbReference type="NCBIfam" id="TIGR01707">
    <property type="entry name" value="gspI"/>
    <property type="match status" value="1"/>
</dbReference>
<dbReference type="SUPFAM" id="SSF54523">
    <property type="entry name" value="Pili subunits"/>
    <property type="match status" value="1"/>
</dbReference>
<comment type="subcellular location">
    <subcellularLocation>
        <location evidence="1 9">Cell inner membrane</location>
        <topology evidence="1 9">Single-pass membrane protein</topology>
    </subcellularLocation>
</comment>
<comment type="subunit">
    <text evidence="9">Type II secretion is composed of four main components: the outer membrane complex, the inner membrane complex, the cytoplasmic secretion ATPase and the periplasm-spanning pseudopilus.</text>
</comment>
<dbReference type="InterPro" id="IPR003413">
    <property type="entry name" value="T2SS_GspI_C"/>
</dbReference>
<evidence type="ECO:0000256" key="7">
    <source>
        <dbReference type="ARBA" id="ARBA00022989"/>
    </source>
</evidence>
<reference evidence="12" key="1">
    <citation type="submission" date="2016-10" db="EMBL/GenBank/DDBJ databases">
        <authorList>
            <person name="Varghese N."/>
            <person name="Submissions S."/>
        </authorList>
    </citation>
    <scope>NUCLEOTIDE SEQUENCE [LARGE SCALE GENOMIC DNA]</scope>
    <source>
        <strain evidence="12">DSM 17834</strain>
    </source>
</reference>
<dbReference type="Gene3D" id="3.30.1300.30">
    <property type="entry name" value="GSPII I/J protein-like"/>
    <property type="match status" value="1"/>
</dbReference>
<dbReference type="InterPro" id="IPR045584">
    <property type="entry name" value="Pilin-like"/>
</dbReference>
<evidence type="ECO:0000256" key="2">
    <source>
        <dbReference type="ARBA" id="ARBA00008358"/>
    </source>
</evidence>
<dbReference type="GO" id="GO:0005886">
    <property type="term" value="C:plasma membrane"/>
    <property type="evidence" value="ECO:0007669"/>
    <property type="project" value="UniProtKB-SubCell"/>
</dbReference>
<keyword evidence="12" id="KW-1185">Reference proteome</keyword>
<dbReference type="GO" id="GO:0015627">
    <property type="term" value="C:type II protein secretion system complex"/>
    <property type="evidence" value="ECO:0007669"/>
    <property type="project" value="UniProtKB-UniRule"/>
</dbReference>
<dbReference type="InterPro" id="IPR012902">
    <property type="entry name" value="N_methyl_site"/>
</dbReference>
<evidence type="ECO:0000256" key="1">
    <source>
        <dbReference type="ARBA" id="ARBA00004377"/>
    </source>
</evidence>
<dbReference type="NCBIfam" id="TIGR02532">
    <property type="entry name" value="IV_pilin_GFxxxE"/>
    <property type="match status" value="1"/>
</dbReference>
<keyword evidence="4 9" id="KW-0488">Methylation</keyword>
<accession>A0A1I5QFB5</accession>
<dbReference type="GO" id="GO:0015628">
    <property type="term" value="P:protein secretion by the type II secretion system"/>
    <property type="evidence" value="ECO:0007669"/>
    <property type="project" value="UniProtKB-UniRule"/>
</dbReference>
<sequence>MKGCRGFTLLEVLVALAIFALVAASVLTASARSLQTAARLEEKTLAMWIADNRLTELQLAETPASAGREQGELEFAGRRWQWQSEIQATSEPSMYRVTLWVAPHPARGRLGGELRERAVVSLNGFLGDSR</sequence>
<dbReference type="Pfam" id="PF07963">
    <property type="entry name" value="N_methyl"/>
    <property type="match status" value="1"/>
</dbReference>
<gene>
    <name evidence="11" type="ORF">SAMN05216190_110153</name>
</gene>
<dbReference type="EMBL" id="FOWX01000010">
    <property type="protein sequence ID" value="SFP44965.1"/>
    <property type="molecule type" value="Genomic_DNA"/>
</dbReference>
<dbReference type="InterPro" id="IPR010052">
    <property type="entry name" value="T2SS_protein-GspI"/>
</dbReference>
<proteinExistence type="inferred from homology"/>
<dbReference type="AlphaFoldDB" id="A0A1I5QFB5"/>
<name>A0A1I5QFB5_9PSED</name>
<keyword evidence="6" id="KW-0812">Transmembrane</keyword>
<evidence type="ECO:0000256" key="5">
    <source>
        <dbReference type="ARBA" id="ARBA00022519"/>
    </source>
</evidence>
<dbReference type="Pfam" id="PF02501">
    <property type="entry name" value="T2SSI"/>
    <property type="match status" value="1"/>
</dbReference>
<dbReference type="PANTHER" id="PTHR38779:SF2">
    <property type="entry name" value="TYPE II SECRETION SYSTEM PROTEIN I-RELATED"/>
    <property type="match status" value="1"/>
</dbReference>
<evidence type="ECO:0000256" key="4">
    <source>
        <dbReference type="ARBA" id="ARBA00022481"/>
    </source>
</evidence>
<dbReference type="PROSITE" id="PS00409">
    <property type="entry name" value="PROKAR_NTER_METHYL"/>
    <property type="match status" value="1"/>
</dbReference>
<protein>
    <recommendedName>
        <fullName evidence="9">Type II secretion system protein I</fullName>
        <shortName evidence="9">T2SS minor pseudopilin I</shortName>
    </recommendedName>
</protein>
<evidence type="ECO:0000259" key="10">
    <source>
        <dbReference type="Pfam" id="PF02501"/>
    </source>
</evidence>
<keyword evidence="3" id="KW-1003">Cell membrane</keyword>
<keyword evidence="7" id="KW-1133">Transmembrane helix</keyword>
<keyword evidence="8" id="KW-0472">Membrane</keyword>
<dbReference type="PANTHER" id="PTHR38779">
    <property type="entry name" value="TYPE II SECRETION SYSTEM PROTEIN I-RELATED"/>
    <property type="match status" value="1"/>
</dbReference>
<comment type="similarity">
    <text evidence="2 9">Belongs to the GSP I family.</text>
</comment>
<evidence type="ECO:0000256" key="8">
    <source>
        <dbReference type="ARBA" id="ARBA00023136"/>
    </source>
</evidence>
<evidence type="ECO:0000256" key="6">
    <source>
        <dbReference type="ARBA" id="ARBA00022692"/>
    </source>
</evidence>
<evidence type="ECO:0000313" key="11">
    <source>
        <dbReference type="EMBL" id="SFP44965.1"/>
    </source>
</evidence>
<dbReference type="STRING" id="289003.SAMN05216190_110153"/>
<evidence type="ECO:0000313" key="12">
    <source>
        <dbReference type="Proteomes" id="UP000198784"/>
    </source>
</evidence>
<dbReference type="OrthoDB" id="6121517at2"/>
<dbReference type="Proteomes" id="UP000198784">
    <property type="component" value="Unassembled WGS sequence"/>
</dbReference>
<comment type="PTM">
    <text evidence="9">Cleaved by prepilin peptidase.</text>
</comment>
<evidence type="ECO:0000256" key="3">
    <source>
        <dbReference type="ARBA" id="ARBA00022475"/>
    </source>
</evidence>